<proteinExistence type="predicted"/>
<dbReference type="Proteomes" id="UP000515861">
    <property type="component" value="Chromosome"/>
</dbReference>
<accession>A0A7G9L0B3</accession>
<gene>
    <name evidence="2" type="ORF">H8M03_08445</name>
</gene>
<dbReference type="RefSeq" id="WP_187479017.1">
    <property type="nucleotide sequence ID" value="NZ_CP060697.1"/>
</dbReference>
<keyword evidence="1" id="KW-0732">Signal</keyword>
<dbReference type="AlphaFoldDB" id="A0A7G9L0B3"/>
<organism evidence="2 3">
    <name type="scientific">Sphingomonas sabuli</name>
    <dbReference type="NCBI Taxonomy" id="2764186"/>
    <lineage>
        <taxon>Bacteria</taxon>
        <taxon>Pseudomonadati</taxon>
        <taxon>Pseudomonadota</taxon>
        <taxon>Alphaproteobacteria</taxon>
        <taxon>Sphingomonadales</taxon>
        <taxon>Sphingomonadaceae</taxon>
        <taxon>Sphingomonas</taxon>
    </lineage>
</organism>
<evidence type="ECO:0000313" key="3">
    <source>
        <dbReference type="Proteomes" id="UP000515861"/>
    </source>
</evidence>
<reference evidence="2 3" key="1">
    <citation type="submission" date="2020-08" db="EMBL/GenBank/DDBJ databases">
        <title>Sphingomonas sp. sand1-3 16S ribosomal RNA gene Genome sequencing and assembly.</title>
        <authorList>
            <person name="Kang M."/>
        </authorList>
    </citation>
    <scope>NUCLEOTIDE SEQUENCE [LARGE SCALE GENOMIC DNA]</scope>
    <source>
        <strain evidence="3">sand1-3</strain>
    </source>
</reference>
<dbReference type="EMBL" id="CP060697">
    <property type="protein sequence ID" value="QNM82062.1"/>
    <property type="molecule type" value="Genomic_DNA"/>
</dbReference>
<feature type="signal peptide" evidence="1">
    <location>
        <begin position="1"/>
        <end position="24"/>
    </location>
</feature>
<name>A0A7G9L0B3_9SPHN</name>
<protein>
    <submittedName>
        <fullName evidence="2">DUF4402 domain-containing protein</fullName>
    </submittedName>
</protein>
<dbReference type="InterPro" id="IPR025514">
    <property type="entry name" value="DUF4402"/>
</dbReference>
<dbReference type="Pfam" id="PF14352">
    <property type="entry name" value="DUF4402"/>
    <property type="match status" value="1"/>
</dbReference>
<sequence>MSILKLLPAAAIAASALAAAPAAAQPVPAATDAVGEALVLIPLKLTKIDDLDFGAFVSSPTGGTATINPVTGARTTTGGLIAVPADDGFRAYFGGAGSPNQQVIIAVSPPVALTSSTGDTIPVLGITIDGSPFRTIDPVSRTFFVGVGGSLSIAANQPEGEYSAQFWMTALYQ</sequence>
<dbReference type="KEGG" id="ssau:H8M03_08445"/>
<evidence type="ECO:0000256" key="1">
    <source>
        <dbReference type="SAM" id="SignalP"/>
    </source>
</evidence>
<keyword evidence="3" id="KW-1185">Reference proteome</keyword>
<evidence type="ECO:0000313" key="2">
    <source>
        <dbReference type="EMBL" id="QNM82062.1"/>
    </source>
</evidence>
<feature type="chain" id="PRO_5028845640" evidence="1">
    <location>
        <begin position="25"/>
        <end position="173"/>
    </location>
</feature>